<dbReference type="InterPro" id="IPR003347">
    <property type="entry name" value="JmjC_dom"/>
</dbReference>
<dbReference type="PANTHER" id="PTHR12461:SF105">
    <property type="entry name" value="HYPOXIA-INDUCIBLE FACTOR 1-ALPHA INHIBITOR"/>
    <property type="match status" value="1"/>
</dbReference>
<organism evidence="2 3">
    <name type="scientific">Solimonas terrae</name>
    <dbReference type="NCBI Taxonomy" id="1396819"/>
    <lineage>
        <taxon>Bacteria</taxon>
        <taxon>Pseudomonadati</taxon>
        <taxon>Pseudomonadota</taxon>
        <taxon>Gammaproteobacteria</taxon>
        <taxon>Nevskiales</taxon>
        <taxon>Nevskiaceae</taxon>
        <taxon>Solimonas</taxon>
    </lineage>
</organism>
<name>A0A6M2BNL2_9GAMM</name>
<dbReference type="SMART" id="SM00558">
    <property type="entry name" value="JmjC"/>
    <property type="match status" value="1"/>
</dbReference>
<comment type="caution">
    <text evidence="2">The sequence shown here is derived from an EMBL/GenBank/DDBJ whole genome shotgun (WGS) entry which is preliminary data.</text>
</comment>
<dbReference type="EMBL" id="JAAMOW010000001">
    <property type="protein sequence ID" value="NGY03801.1"/>
    <property type="molecule type" value="Genomic_DNA"/>
</dbReference>
<accession>A0A6M2BNL2</accession>
<gene>
    <name evidence="2" type="ORF">G7Y85_03420</name>
</gene>
<evidence type="ECO:0000313" key="2">
    <source>
        <dbReference type="EMBL" id="NGY03801.1"/>
    </source>
</evidence>
<sequence length="336" mass="37734">MPPPYAGPTFRKVEQIDWPDFTRSGALLGRRTRPLLIKGAIRHWPATERWTFERLAQLRRADGSEVTTRFQIGIAEQGESRQDLIQPIAPYLLALARKQREAFAAGDDQLGLLSAEQHAHLSPTERFRLDWSYMKMLPRDQPYISVWHILKEFPQLWVDFPVKSLWKGTRWDWGYTFLGPGKSVTGFHFDYPTNLFCQVSGAKEFLLFPPDQNAYMAPSSKYDWGGRMSHVDITRLDEQPQIAATFARACGLYARVESGDALFVPRRTWHAVVSSVPSVSLAVFGMTPWQLLVDGVPSVALAGLHAAGLYGRGNCTCHGKAAQAAPPAARTVPWGR</sequence>
<dbReference type="Gene3D" id="2.60.120.650">
    <property type="entry name" value="Cupin"/>
    <property type="match status" value="1"/>
</dbReference>
<protein>
    <recommendedName>
        <fullName evidence="1">JmjC domain-containing protein</fullName>
    </recommendedName>
</protein>
<keyword evidence="3" id="KW-1185">Reference proteome</keyword>
<dbReference type="PROSITE" id="PS51184">
    <property type="entry name" value="JMJC"/>
    <property type="match status" value="1"/>
</dbReference>
<dbReference type="Proteomes" id="UP000472676">
    <property type="component" value="Unassembled WGS sequence"/>
</dbReference>
<dbReference type="Pfam" id="PF13621">
    <property type="entry name" value="Cupin_8"/>
    <property type="match status" value="1"/>
</dbReference>
<dbReference type="PANTHER" id="PTHR12461">
    <property type="entry name" value="HYPOXIA-INDUCIBLE FACTOR 1 ALPHA INHIBITOR-RELATED"/>
    <property type="match status" value="1"/>
</dbReference>
<evidence type="ECO:0000259" key="1">
    <source>
        <dbReference type="PROSITE" id="PS51184"/>
    </source>
</evidence>
<reference evidence="2 3" key="1">
    <citation type="journal article" date="2014" name="Int. J. Syst. Evol. Microbiol.">
        <title>Solimonas terrae sp. nov., isolated from soil.</title>
        <authorList>
            <person name="Kim S.J."/>
            <person name="Moon J.Y."/>
            <person name="Weon H.Y."/>
            <person name="Ahn J.H."/>
            <person name="Chen W.M."/>
            <person name="Kwon S.W."/>
        </authorList>
    </citation>
    <scope>NUCLEOTIDE SEQUENCE [LARGE SCALE GENOMIC DNA]</scope>
    <source>
        <strain evidence="2 3">KIS83-12</strain>
    </source>
</reference>
<dbReference type="SUPFAM" id="SSF51197">
    <property type="entry name" value="Clavaminate synthase-like"/>
    <property type="match status" value="1"/>
</dbReference>
<evidence type="ECO:0000313" key="3">
    <source>
        <dbReference type="Proteomes" id="UP000472676"/>
    </source>
</evidence>
<dbReference type="AlphaFoldDB" id="A0A6M2BNL2"/>
<proteinExistence type="predicted"/>
<dbReference type="InterPro" id="IPR041667">
    <property type="entry name" value="Cupin_8"/>
</dbReference>
<feature type="domain" description="JmjC" evidence="1">
    <location>
        <begin position="142"/>
        <end position="302"/>
    </location>
</feature>